<dbReference type="PANTHER" id="PTHR43581:SF4">
    <property type="entry name" value="ATP_GTP PHOSPHATASE"/>
    <property type="match status" value="1"/>
</dbReference>
<dbReference type="RefSeq" id="WP_086272727.1">
    <property type="nucleotide sequence ID" value="NZ_MZNE01000019.1"/>
</dbReference>
<proteinExistence type="predicted"/>
<evidence type="ECO:0000313" key="3">
    <source>
        <dbReference type="EMBL" id="OTP98892.1"/>
    </source>
</evidence>
<dbReference type="InterPro" id="IPR034139">
    <property type="entry name" value="TOPRIM_OLD"/>
</dbReference>
<dbReference type="Gene3D" id="3.40.50.300">
    <property type="entry name" value="P-loop containing nucleotide triphosphate hydrolases"/>
    <property type="match status" value="1"/>
</dbReference>
<evidence type="ECO:0000313" key="4">
    <source>
        <dbReference type="Proteomes" id="UP000194977"/>
    </source>
</evidence>
<dbReference type="InterPro" id="IPR051396">
    <property type="entry name" value="Bact_Antivir_Def_Nuclease"/>
</dbReference>
<name>A0A242NGS0_9GAMM</name>
<protein>
    <submittedName>
        <fullName evidence="3">Uncharacterized protein</fullName>
    </submittedName>
</protein>
<dbReference type="AlphaFoldDB" id="A0A242NGS0"/>
<evidence type="ECO:0000259" key="1">
    <source>
        <dbReference type="Pfam" id="PF13175"/>
    </source>
</evidence>
<feature type="domain" description="Endonuclease GajA/Old nuclease/RecF-like AAA" evidence="1">
    <location>
        <begin position="1"/>
        <end position="410"/>
    </location>
</feature>
<dbReference type="PANTHER" id="PTHR43581">
    <property type="entry name" value="ATP/GTP PHOSPHATASE"/>
    <property type="match status" value="1"/>
</dbReference>
<organism evidence="3 4">
    <name type="scientific">Gilliamella apicola</name>
    <dbReference type="NCBI Taxonomy" id="1196095"/>
    <lineage>
        <taxon>Bacteria</taxon>
        <taxon>Pseudomonadati</taxon>
        <taxon>Pseudomonadota</taxon>
        <taxon>Gammaproteobacteria</taxon>
        <taxon>Orbales</taxon>
        <taxon>Orbaceae</taxon>
        <taxon>Gilliamella</taxon>
    </lineage>
</organism>
<dbReference type="InterPro" id="IPR027417">
    <property type="entry name" value="P-loop_NTPase"/>
</dbReference>
<gene>
    <name evidence="3" type="ORF">B6D08_09685</name>
</gene>
<dbReference type="EMBL" id="NARP01000024">
    <property type="protein sequence ID" value="OTP98892.1"/>
    <property type="molecule type" value="Genomic_DNA"/>
</dbReference>
<dbReference type="SUPFAM" id="SSF52540">
    <property type="entry name" value="P-loop containing nucleoside triphosphate hydrolases"/>
    <property type="match status" value="1"/>
</dbReference>
<dbReference type="Proteomes" id="UP000194977">
    <property type="component" value="Unassembled WGS sequence"/>
</dbReference>
<accession>A0A242NGS0</accession>
<reference evidence="3 4" key="1">
    <citation type="submission" date="2017-03" db="EMBL/GenBank/DDBJ databases">
        <title>Comparative genomics of honeybee gut symbionts reveal geographically distinct and subgroup specific antibiotic resistance.</title>
        <authorList>
            <person name="Ludvigsen J."/>
            <person name="Porcellato D."/>
            <person name="Labee-Lund T.M."/>
            <person name="Amdam G.V."/>
            <person name="Rudi K."/>
        </authorList>
    </citation>
    <scope>NUCLEOTIDE SEQUENCE [LARGE SCALE GENOMIC DNA]</scope>
    <source>
        <strain evidence="3 4">A-7-12</strain>
    </source>
</reference>
<sequence length="720" mass="83272">MYLESLKIINYRRFGEKDNIVYFVNPKKISHSREKNSTKQSLISPSTTLIIGKNNAGKTTITNALIFITDKQKKWPKSSDFNVYYLKNLIKTYKIAYESKEKSDVIQLPKLEFIVKVNYSAEDLTTNISGISINSNDSSEESIEKKVTYEPKEAVSFNEGIKAIFEETEKSDGDASSKDHLLLEKLCDLLDNCEYKITYINVKDGNESNPLHDLISIKTISANRHLNENVLSKVFQRIVSSQFEDINSEDLFKDDIETINKTITDKVQTKNESVSRILKKIEQNNHVDMKLKGNVSKKTILKSLIKYNFKEGDDFIPEDQFGLGYVNLLNIIGEIIYYIDTYEENCHQSRINLLIIEEPEIFMHPQMQEFFISRIDNAIHEALEVANLSSKSKNSLHCQIILTTHSSHIVNSKVQSCKSFNNINYLTIKDKYTVAIPLDDNNILEENSKTETKKKKKKKKNDLLFLIKHIKYKVSELFFSDAVIFVEGVTEEALLPYYLEQNDILNNYHISIFNIDGSHSKVYLPLIERLNIPCLIITDLDIERYSCEKKETHKEGEPECPICNNDPAYEKGYADITSLENRKTTNESLKYFAEYIGNVSKNNILKQYYEKNYLKVVYQKDLIENKFATSLEEAIILTNHNNKLLKNVISEVRPKIYKKIKENLKDNSFHLQQSLGNDSGKSEFASRLLYKLITSDETEKPELPNYIKDGFKWLEDILIK</sequence>
<dbReference type="Pfam" id="PF13175">
    <property type="entry name" value="AAA_15"/>
    <property type="match status" value="1"/>
</dbReference>
<dbReference type="CDD" id="cd01026">
    <property type="entry name" value="TOPRIM_OLD"/>
    <property type="match status" value="1"/>
</dbReference>
<evidence type="ECO:0000259" key="2">
    <source>
        <dbReference type="Pfam" id="PF20469"/>
    </source>
</evidence>
<dbReference type="Pfam" id="PF20469">
    <property type="entry name" value="OLD-like_TOPRIM"/>
    <property type="match status" value="1"/>
</dbReference>
<feature type="domain" description="OLD protein-like TOPRIM" evidence="2">
    <location>
        <begin position="478"/>
        <end position="541"/>
    </location>
</feature>
<comment type="caution">
    <text evidence="3">The sequence shown here is derived from an EMBL/GenBank/DDBJ whole genome shotgun (WGS) entry which is preliminary data.</text>
</comment>
<dbReference type="InterPro" id="IPR041685">
    <property type="entry name" value="AAA_GajA/Old/RecF-like"/>
</dbReference>